<name>A0A1M5D8E5_9ACTN</name>
<keyword evidence="1" id="KW-0285">Flavoprotein</keyword>
<evidence type="ECO:0000256" key="2">
    <source>
        <dbReference type="ARBA" id="ARBA00023002"/>
    </source>
</evidence>
<comment type="catalytic activity">
    <reaction evidence="3">
        <text>[thioredoxin]-dithiol + NADP(+) = [thioredoxin]-disulfide + NADPH + H(+)</text>
        <dbReference type="Rhea" id="RHEA:20345"/>
        <dbReference type="Rhea" id="RHEA-COMP:10698"/>
        <dbReference type="Rhea" id="RHEA-COMP:10700"/>
        <dbReference type="ChEBI" id="CHEBI:15378"/>
        <dbReference type="ChEBI" id="CHEBI:29950"/>
        <dbReference type="ChEBI" id="CHEBI:50058"/>
        <dbReference type="ChEBI" id="CHEBI:57783"/>
        <dbReference type="ChEBI" id="CHEBI:58349"/>
        <dbReference type="EC" id="1.8.1.9"/>
    </reaction>
</comment>
<dbReference type="InterPro" id="IPR050097">
    <property type="entry name" value="Ferredoxin-NADP_redctase_2"/>
</dbReference>
<dbReference type="PRINTS" id="PR00368">
    <property type="entry name" value="FADPNR"/>
</dbReference>
<keyword evidence="6" id="KW-1185">Reference proteome</keyword>
<dbReference type="STRING" id="1206085.SAMN05443575_0479"/>
<keyword evidence="2" id="KW-0560">Oxidoreductase</keyword>
<dbReference type="PRINTS" id="PR00469">
    <property type="entry name" value="PNDRDTASEII"/>
</dbReference>
<evidence type="ECO:0000313" key="6">
    <source>
        <dbReference type="Proteomes" id="UP000186132"/>
    </source>
</evidence>
<dbReference type="Gene3D" id="3.50.50.60">
    <property type="entry name" value="FAD/NAD(P)-binding domain"/>
    <property type="match status" value="2"/>
</dbReference>
<evidence type="ECO:0000259" key="4">
    <source>
        <dbReference type="Pfam" id="PF07992"/>
    </source>
</evidence>
<dbReference type="EMBL" id="FQVU01000001">
    <property type="protein sequence ID" value="SHF62942.1"/>
    <property type="molecule type" value="Genomic_DNA"/>
</dbReference>
<dbReference type="PANTHER" id="PTHR48105">
    <property type="entry name" value="THIOREDOXIN REDUCTASE 1-RELATED-RELATED"/>
    <property type="match status" value="1"/>
</dbReference>
<evidence type="ECO:0000256" key="1">
    <source>
        <dbReference type="ARBA" id="ARBA00022630"/>
    </source>
</evidence>
<dbReference type="Pfam" id="PF07992">
    <property type="entry name" value="Pyr_redox_2"/>
    <property type="match status" value="1"/>
</dbReference>
<organism evidence="5 6">
    <name type="scientific">Jatrophihabitans endophyticus</name>
    <dbReference type="NCBI Taxonomy" id="1206085"/>
    <lineage>
        <taxon>Bacteria</taxon>
        <taxon>Bacillati</taxon>
        <taxon>Actinomycetota</taxon>
        <taxon>Actinomycetes</taxon>
        <taxon>Jatrophihabitantales</taxon>
        <taxon>Jatrophihabitantaceae</taxon>
        <taxon>Jatrophihabitans</taxon>
    </lineage>
</organism>
<evidence type="ECO:0000256" key="3">
    <source>
        <dbReference type="ARBA" id="ARBA00048132"/>
    </source>
</evidence>
<evidence type="ECO:0000313" key="5">
    <source>
        <dbReference type="EMBL" id="SHF62942.1"/>
    </source>
</evidence>
<proteinExistence type="predicted"/>
<dbReference type="GO" id="GO:0004791">
    <property type="term" value="F:thioredoxin-disulfide reductase (NADPH) activity"/>
    <property type="evidence" value="ECO:0007669"/>
    <property type="project" value="UniProtKB-EC"/>
</dbReference>
<protein>
    <submittedName>
        <fullName evidence="5">Thioredoxin reductase</fullName>
    </submittedName>
</protein>
<dbReference type="Proteomes" id="UP000186132">
    <property type="component" value="Unassembled WGS sequence"/>
</dbReference>
<dbReference type="AlphaFoldDB" id="A0A1M5D8E5"/>
<dbReference type="InterPro" id="IPR023753">
    <property type="entry name" value="FAD/NAD-binding_dom"/>
</dbReference>
<feature type="domain" description="FAD/NAD(P)-binding" evidence="4">
    <location>
        <begin position="17"/>
        <end position="305"/>
    </location>
</feature>
<gene>
    <name evidence="5" type="ORF">SAMN05443575_0479</name>
</gene>
<dbReference type="InterPro" id="IPR036188">
    <property type="entry name" value="FAD/NAD-bd_sf"/>
</dbReference>
<dbReference type="SUPFAM" id="SSF51905">
    <property type="entry name" value="FAD/NAD(P)-binding domain"/>
    <property type="match status" value="1"/>
</dbReference>
<accession>A0A1M5D8E5</accession>
<reference evidence="5 6" key="1">
    <citation type="submission" date="2016-11" db="EMBL/GenBank/DDBJ databases">
        <authorList>
            <person name="Jaros S."/>
            <person name="Januszkiewicz K."/>
            <person name="Wedrychowicz H."/>
        </authorList>
    </citation>
    <scope>NUCLEOTIDE SEQUENCE [LARGE SCALE GENOMIC DNA]</scope>
    <source>
        <strain evidence="5 6">DSM 45627</strain>
    </source>
</reference>
<sequence>MERMTETRGTAADPTSFDVVVIGGGAAGLSGAVTLGRSRRRTLLVDAGAQRNRPAGGIHNLVTRDGMTPADFVAAGRAEVERYGGVVRDGTVTGVERSDAGFRVTVDDDAAATVTARRLLVTTGLVDELPDVPGLSERWGRDVIHCPYCHGYEFRDRRIGVLSTGPMTAHAALLFGQLSADVVVLAHTGPQLEDADAARLRALGVRVVPGRVEGLVVAGDRLCGVRLTDGTVVERDALAVAPRAVSRATLLGDLGLTTAPHPLGAALGEHVPTVDPTGRTRVDGVWVAGNVSDLMAQVVTAAGQGVMAAAAINADLALADADAAAATVAATTSHRHSV</sequence>